<keyword evidence="2" id="KW-0805">Transcription regulation</keyword>
<dbReference type="PRINTS" id="PR00503">
    <property type="entry name" value="BROMODOMAIN"/>
</dbReference>
<keyword evidence="12" id="KW-1185">Reference proteome</keyword>
<dbReference type="InterPro" id="IPR036427">
    <property type="entry name" value="Bromodomain-like_sf"/>
</dbReference>
<evidence type="ECO:0000256" key="2">
    <source>
        <dbReference type="ARBA" id="ARBA00023015"/>
    </source>
</evidence>
<dbReference type="InterPro" id="IPR038336">
    <property type="entry name" value="NET_sf"/>
</dbReference>
<protein>
    <submittedName>
        <fullName evidence="13">LOW QUALITY PROTEIN: transcription factor GTE10-like</fullName>
    </submittedName>
</protein>
<sequence>MAPAFHIEFSGQRESRRHSPSQSMGKSRKFSSKGPSSGFVPDYRHAVETIESEGFGSSGRVDTEMTASDDSSAPKKKCISLNVHGSENFGVPIQLLSLAKMSRLERRGLKLRLEKELEQVENLQRKLAAMSSDVIALSPSRDVQSWSEGQRKPPVDGFPRSSELSARNGKKRFPSARNGSQSKKGAFGRSESIKAATSANPSNAMLLKQCETLLNRLMSHQYGWVFNSPVDIVKLNIPDYFSVIKHPMDLGTVKTKLLSGEYASPLGFVADVRLTFSNAMTYNPRENNVHIMAAALSKYFEKGWKAVEKKLPAVNDMRAVPEYAAHSETGIGTEMPPLKKNKVMPVDPRTKLEPEKRIMSDEEKHKLSLELEALLGELPESIVDFLKEQSSGAEQTNEDEIEIDIDALGHETLFKLRKLVDDYLLDKQKKKEKAEPCEMEVHNMSGVSTSSVPPCKGNDAIDEDVDIVGGNDAPVSCFPPVEIEKDAVHRSSKCSSSSSSGTESGSSSSDADSASSSASESDAAKVSGPVKVAKEGLANGVSDDQRSTFHDFDTASIDGMGQVVQTSQPNPLPLEACVQGEEENAPPERQVSPEKLYRAALLRSRFAETIFKAREKALEKVEKRDPEKLRIEKEELERRAKEEKAKIQAEAKAAEEARRKAEAEVAAEAKRQRELERELARQALQKMEKTVDINENSQFMEDLEMLRVAQGEDLPNFLEETKSPDRSENHLGSFKLQNSSNPLEQLGLYMKVDDEDEDEESEPPESLPVPPPPPPNDVEDGEID</sequence>
<gene>
    <name evidence="13" type="primary">LOC115741556</name>
</gene>
<dbReference type="Pfam" id="PF00439">
    <property type="entry name" value="Bromodomain"/>
    <property type="match status" value="1"/>
</dbReference>
<feature type="coiled-coil region" evidence="8">
    <location>
        <begin position="106"/>
        <end position="133"/>
    </location>
</feature>
<dbReference type="Pfam" id="PF17035">
    <property type="entry name" value="BET"/>
    <property type="match status" value="1"/>
</dbReference>
<organism evidence="12 13">
    <name type="scientific">Rhodamnia argentea</name>
    <dbReference type="NCBI Taxonomy" id="178133"/>
    <lineage>
        <taxon>Eukaryota</taxon>
        <taxon>Viridiplantae</taxon>
        <taxon>Streptophyta</taxon>
        <taxon>Embryophyta</taxon>
        <taxon>Tracheophyta</taxon>
        <taxon>Spermatophyta</taxon>
        <taxon>Magnoliopsida</taxon>
        <taxon>eudicotyledons</taxon>
        <taxon>Gunneridae</taxon>
        <taxon>Pentapetalae</taxon>
        <taxon>rosids</taxon>
        <taxon>malvids</taxon>
        <taxon>Myrtales</taxon>
        <taxon>Myrtaceae</taxon>
        <taxon>Myrtoideae</taxon>
        <taxon>Myrteae</taxon>
        <taxon>Australasian group</taxon>
        <taxon>Rhodamnia</taxon>
    </lineage>
</organism>
<feature type="compositionally biased region" description="Low complexity" evidence="9">
    <location>
        <begin position="493"/>
        <end position="527"/>
    </location>
</feature>
<dbReference type="Gene3D" id="1.20.1270.220">
    <property type="match status" value="1"/>
</dbReference>
<evidence type="ECO:0000256" key="4">
    <source>
        <dbReference type="ARBA" id="ARBA00023117"/>
    </source>
</evidence>
<dbReference type="GO" id="GO:0005634">
    <property type="term" value="C:nucleus"/>
    <property type="evidence" value="ECO:0007669"/>
    <property type="project" value="UniProtKB-SubCell"/>
</dbReference>
<dbReference type="GeneID" id="115741556"/>
<name>A0A8B8PBK9_9MYRT</name>
<feature type="region of interest" description="Disordered" evidence="9">
    <location>
        <begin position="141"/>
        <end position="194"/>
    </location>
</feature>
<dbReference type="InterPro" id="IPR027353">
    <property type="entry name" value="NET_dom"/>
</dbReference>
<feature type="coiled-coil region" evidence="8">
    <location>
        <begin position="626"/>
        <end position="690"/>
    </location>
</feature>
<dbReference type="PANTHER" id="PTHR46136">
    <property type="entry name" value="TRANSCRIPTION FACTOR GTE8"/>
    <property type="match status" value="1"/>
</dbReference>
<evidence type="ECO:0000313" key="12">
    <source>
        <dbReference type="Proteomes" id="UP000827889"/>
    </source>
</evidence>
<dbReference type="PROSITE" id="PS51525">
    <property type="entry name" value="NET"/>
    <property type="match status" value="1"/>
</dbReference>
<evidence type="ECO:0000256" key="5">
    <source>
        <dbReference type="ARBA" id="ARBA00023163"/>
    </source>
</evidence>
<comment type="subcellular location">
    <subcellularLocation>
        <location evidence="1">Nucleus</location>
    </subcellularLocation>
</comment>
<feature type="region of interest" description="Disordered" evidence="9">
    <location>
        <begin position="488"/>
        <end position="554"/>
    </location>
</feature>
<evidence type="ECO:0000256" key="9">
    <source>
        <dbReference type="SAM" id="MobiDB-lite"/>
    </source>
</evidence>
<dbReference type="Gene3D" id="1.20.920.10">
    <property type="entry name" value="Bromodomain-like"/>
    <property type="match status" value="1"/>
</dbReference>
<feature type="region of interest" description="Disordered" evidence="9">
    <location>
        <begin position="1"/>
        <end position="75"/>
    </location>
</feature>
<keyword evidence="6" id="KW-0539">Nucleus</keyword>
<dbReference type="SMART" id="SM00297">
    <property type="entry name" value="BROMO"/>
    <property type="match status" value="1"/>
</dbReference>
<feature type="region of interest" description="Disordered" evidence="9">
    <location>
        <begin position="714"/>
        <end position="784"/>
    </location>
</feature>
<evidence type="ECO:0000259" key="10">
    <source>
        <dbReference type="PROSITE" id="PS50014"/>
    </source>
</evidence>
<proteinExistence type="predicted"/>
<keyword evidence="5" id="KW-0804">Transcription</keyword>
<feature type="compositionally biased region" description="Acidic residues" evidence="9">
    <location>
        <begin position="753"/>
        <end position="763"/>
    </location>
</feature>
<feature type="domain" description="Bromo" evidence="10">
    <location>
        <begin position="218"/>
        <end position="290"/>
    </location>
</feature>
<dbReference type="KEGG" id="rarg:115741556"/>
<evidence type="ECO:0000259" key="11">
    <source>
        <dbReference type="PROSITE" id="PS51525"/>
    </source>
</evidence>
<dbReference type="InterPro" id="IPR001487">
    <property type="entry name" value="Bromodomain"/>
</dbReference>
<keyword evidence="3 8" id="KW-0175">Coiled coil</keyword>
<feature type="compositionally biased region" description="Basic and acidic residues" evidence="9">
    <location>
        <begin position="543"/>
        <end position="553"/>
    </location>
</feature>
<reference evidence="13" key="1">
    <citation type="submission" date="2025-08" db="UniProtKB">
        <authorList>
            <consortium name="RefSeq"/>
        </authorList>
    </citation>
    <scope>IDENTIFICATION</scope>
    <source>
        <tissue evidence="13">Leaf</tissue>
    </source>
</reference>
<dbReference type="RefSeq" id="XP_030531388.2">
    <property type="nucleotide sequence ID" value="XM_030675528.2"/>
</dbReference>
<evidence type="ECO:0000256" key="1">
    <source>
        <dbReference type="ARBA" id="ARBA00004123"/>
    </source>
</evidence>
<dbReference type="PANTHER" id="PTHR46136:SF33">
    <property type="entry name" value="TRANSCRIPTION FACTOR GTE10"/>
    <property type="match status" value="1"/>
</dbReference>
<dbReference type="InterPro" id="IPR037377">
    <property type="entry name" value="GTE_bromo"/>
</dbReference>
<evidence type="ECO:0000256" key="7">
    <source>
        <dbReference type="PROSITE-ProRule" id="PRU00035"/>
    </source>
</evidence>
<keyword evidence="4 7" id="KW-0103">Bromodomain</keyword>
<feature type="compositionally biased region" description="Pro residues" evidence="9">
    <location>
        <begin position="765"/>
        <end position="776"/>
    </location>
</feature>
<dbReference type="AlphaFoldDB" id="A0A8B8PBK9"/>
<feature type="domain" description="NET" evidence="11">
    <location>
        <begin position="349"/>
        <end position="431"/>
    </location>
</feature>
<evidence type="ECO:0000313" key="13">
    <source>
        <dbReference type="RefSeq" id="XP_030531388.2"/>
    </source>
</evidence>
<dbReference type="PROSITE" id="PS50014">
    <property type="entry name" value="BROMODOMAIN_2"/>
    <property type="match status" value="1"/>
</dbReference>
<accession>A0A8B8PBK9</accession>
<feature type="compositionally biased region" description="Basic and acidic residues" evidence="9">
    <location>
        <begin position="719"/>
        <end position="729"/>
    </location>
</feature>
<dbReference type="SUPFAM" id="SSF47370">
    <property type="entry name" value="Bromodomain"/>
    <property type="match status" value="1"/>
</dbReference>
<dbReference type="InterPro" id="IPR052442">
    <property type="entry name" value="Env_Response_Regulator"/>
</dbReference>
<evidence type="ECO:0000256" key="3">
    <source>
        <dbReference type="ARBA" id="ARBA00023054"/>
    </source>
</evidence>
<evidence type="ECO:0000256" key="8">
    <source>
        <dbReference type="SAM" id="Coils"/>
    </source>
</evidence>
<dbReference type="CDD" id="cd05506">
    <property type="entry name" value="Bromo_plant1"/>
    <property type="match status" value="1"/>
</dbReference>
<dbReference type="Proteomes" id="UP000827889">
    <property type="component" value="Chromosome 6"/>
</dbReference>
<evidence type="ECO:0000256" key="6">
    <source>
        <dbReference type="ARBA" id="ARBA00023242"/>
    </source>
</evidence>